<dbReference type="GeneID" id="41965397"/>
<dbReference type="AlphaFoldDB" id="A0A6P8AXC0"/>
<proteinExistence type="predicted"/>
<evidence type="ECO:0008006" key="5">
    <source>
        <dbReference type="Google" id="ProtNLM"/>
    </source>
</evidence>
<evidence type="ECO:0000313" key="3">
    <source>
        <dbReference type="Proteomes" id="UP000515153"/>
    </source>
</evidence>
<evidence type="ECO:0000256" key="1">
    <source>
        <dbReference type="SAM" id="MobiDB-lite"/>
    </source>
</evidence>
<protein>
    <recommendedName>
        <fullName evidence="5">Hydrophobin-like protein</fullName>
    </recommendedName>
</protein>
<keyword evidence="3" id="KW-1185">Reference proteome</keyword>
<evidence type="ECO:0000256" key="2">
    <source>
        <dbReference type="SAM" id="SignalP"/>
    </source>
</evidence>
<feature type="compositionally biased region" description="Basic residues" evidence="1">
    <location>
        <begin position="68"/>
        <end position="86"/>
    </location>
</feature>
<accession>A0A6P8AXC0</accession>
<gene>
    <name evidence="4" type="ORF">PgNI_10518</name>
</gene>
<dbReference type="RefSeq" id="XP_030979522.1">
    <property type="nucleotide sequence ID" value="XM_031130489.1"/>
</dbReference>
<feature type="signal peptide" evidence="2">
    <location>
        <begin position="1"/>
        <end position="22"/>
    </location>
</feature>
<reference evidence="4" key="3">
    <citation type="submission" date="2025-08" db="UniProtKB">
        <authorList>
            <consortium name="RefSeq"/>
        </authorList>
    </citation>
    <scope>IDENTIFICATION</scope>
    <source>
        <strain evidence="4">NI907</strain>
    </source>
</reference>
<dbReference type="KEGG" id="pgri:PgNI_10518"/>
<reference evidence="4" key="2">
    <citation type="submission" date="2019-10" db="EMBL/GenBank/DDBJ databases">
        <authorList>
            <consortium name="NCBI Genome Project"/>
        </authorList>
    </citation>
    <scope>NUCLEOTIDE SEQUENCE</scope>
    <source>
        <strain evidence="4">NI907</strain>
    </source>
</reference>
<name>A0A6P8AXC0_PYRGI</name>
<reference evidence="3 4" key="1">
    <citation type="journal article" date="2019" name="Mol. Biol. Evol.">
        <title>Blast fungal genomes show frequent chromosomal changes, gene gains and losses, and effector gene turnover.</title>
        <authorList>
            <person name="Gomez Luciano L.B."/>
            <person name="Jason Tsai I."/>
            <person name="Chuma I."/>
            <person name="Tosa Y."/>
            <person name="Chen Y.H."/>
            <person name="Li J.Y."/>
            <person name="Li M.Y."/>
            <person name="Jade Lu M.Y."/>
            <person name="Nakayashiki H."/>
            <person name="Li W.H."/>
        </authorList>
    </citation>
    <scope>NUCLEOTIDE SEQUENCE [LARGE SCALE GENOMIC DNA]</scope>
    <source>
        <strain evidence="3 4">NI907</strain>
    </source>
</reference>
<feature type="chain" id="PRO_5028250459" description="Hydrophobin-like protein" evidence="2">
    <location>
        <begin position="23"/>
        <end position="126"/>
    </location>
</feature>
<feature type="region of interest" description="Disordered" evidence="1">
    <location>
        <begin position="59"/>
        <end position="87"/>
    </location>
</feature>
<dbReference type="Proteomes" id="UP000515153">
    <property type="component" value="Chromosome VII"/>
</dbReference>
<sequence length="126" mass="13375">MKIPGITTAAATVIALAILGNGLTVPKASTEASAVTFATITEPATSNLTTTELETMDELTARGLPRADRRKKKGGRKRKLGRRPKCTPKQCERDCDPLVVIPTLGISCGKLNLPAADVFFLGLLIE</sequence>
<organism evidence="3 4">
    <name type="scientific">Pyricularia grisea</name>
    <name type="common">Crabgrass-specific blast fungus</name>
    <name type="synonym">Magnaporthe grisea</name>
    <dbReference type="NCBI Taxonomy" id="148305"/>
    <lineage>
        <taxon>Eukaryota</taxon>
        <taxon>Fungi</taxon>
        <taxon>Dikarya</taxon>
        <taxon>Ascomycota</taxon>
        <taxon>Pezizomycotina</taxon>
        <taxon>Sordariomycetes</taxon>
        <taxon>Sordariomycetidae</taxon>
        <taxon>Magnaporthales</taxon>
        <taxon>Pyriculariaceae</taxon>
        <taxon>Pyricularia</taxon>
    </lineage>
</organism>
<evidence type="ECO:0000313" key="4">
    <source>
        <dbReference type="RefSeq" id="XP_030979522.1"/>
    </source>
</evidence>
<keyword evidence="2" id="KW-0732">Signal</keyword>